<name>U1F728_TRESO</name>
<dbReference type="InterPro" id="IPR036388">
    <property type="entry name" value="WH-like_DNA-bd_sf"/>
</dbReference>
<keyword evidence="2" id="KW-0238">DNA-binding</keyword>
<dbReference type="PROSITE" id="PS51464">
    <property type="entry name" value="SIS"/>
    <property type="match status" value="1"/>
</dbReference>
<evidence type="ECO:0000259" key="4">
    <source>
        <dbReference type="PROSITE" id="PS51071"/>
    </source>
</evidence>
<dbReference type="STRING" id="1125725.HMPREF1325_0925"/>
<evidence type="ECO:0000256" key="3">
    <source>
        <dbReference type="ARBA" id="ARBA00023163"/>
    </source>
</evidence>
<comment type="caution">
    <text evidence="6">The sequence shown here is derived from an EMBL/GenBank/DDBJ whole genome shotgun (WGS) entry which is preliminary data.</text>
</comment>
<dbReference type="EMBL" id="AUZJ01000058">
    <property type="protein sequence ID" value="ERF59802.1"/>
    <property type="molecule type" value="Genomic_DNA"/>
</dbReference>
<gene>
    <name evidence="6" type="ORF">HMPREF1325_0925</name>
</gene>
<dbReference type="SUPFAM" id="SSF53697">
    <property type="entry name" value="SIS domain"/>
    <property type="match status" value="1"/>
</dbReference>
<dbReference type="InterPro" id="IPR046348">
    <property type="entry name" value="SIS_dom_sf"/>
</dbReference>
<dbReference type="Gene3D" id="3.40.50.10490">
    <property type="entry name" value="Glucose-6-phosphate isomerase like protein, domain 1"/>
    <property type="match status" value="1"/>
</dbReference>
<dbReference type="InterPro" id="IPR047640">
    <property type="entry name" value="RpiR-like"/>
</dbReference>
<dbReference type="InterPro" id="IPR009057">
    <property type="entry name" value="Homeodomain-like_sf"/>
</dbReference>
<evidence type="ECO:0000259" key="5">
    <source>
        <dbReference type="PROSITE" id="PS51464"/>
    </source>
</evidence>
<sequence>MPMPQHVEKVNIAAIPLWEVQVRRSLNKLSASENRIADYVLNAPESVLSGSVRELAQNNGVSEATVVRFLHHIGYAGLKDFKIAISEERVLDRGRIPDDFALRPSDTMHDIKCKVFSGCMEALGDTLDLLDDAEFEKAVDVLARASYIEIFGIGGAAAAARSALHNFRKIGIRVNYTASFNFEYMQPAHFDAGDAVIAISRSGETRDVVESVKIAKQKGAVVIAISDIGESSLSKLADCRLVATSRARMFSGDSIYERMAGIAVIHALYAGVAIRKGTQKEHSADE</sequence>
<evidence type="ECO:0000256" key="1">
    <source>
        <dbReference type="ARBA" id="ARBA00023015"/>
    </source>
</evidence>
<dbReference type="Gene3D" id="1.10.10.10">
    <property type="entry name" value="Winged helix-like DNA-binding domain superfamily/Winged helix DNA-binding domain"/>
    <property type="match status" value="1"/>
</dbReference>
<dbReference type="AlphaFoldDB" id="U1F728"/>
<dbReference type="GO" id="GO:1901135">
    <property type="term" value="P:carbohydrate derivative metabolic process"/>
    <property type="evidence" value="ECO:0007669"/>
    <property type="project" value="InterPro"/>
</dbReference>
<evidence type="ECO:0000313" key="7">
    <source>
        <dbReference type="Proteomes" id="UP000016412"/>
    </source>
</evidence>
<dbReference type="InterPro" id="IPR000281">
    <property type="entry name" value="HTH_RpiR"/>
</dbReference>
<feature type="domain" description="SIS" evidence="5">
    <location>
        <begin position="138"/>
        <end position="278"/>
    </location>
</feature>
<dbReference type="Proteomes" id="UP000016412">
    <property type="component" value="Unassembled WGS sequence"/>
</dbReference>
<accession>U1F728</accession>
<dbReference type="PANTHER" id="PTHR30514:SF1">
    <property type="entry name" value="HTH-TYPE TRANSCRIPTIONAL REGULATOR HEXR-RELATED"/>
    <property type="match status" value="1"/>
</dbReference>
<dbReference type="InterPro" id="IPR001347">
    <property type="entry name" value="SIS_dom"/>
</dbReference>
<dbReference type="Pfam" id="PF01380">
    <property type="entry name" value="SIS"/>
    <property type="match status" value="1"/>
</dbReference>
<dbReference type="PANTHER" id="PTHR30514">
    <property type="entry name" value="GLUCOKINASE"/>
    <property type="match status" value="1"/>
</dbReference>
<dbReference type="eggNOG" id="COG1737">
    <property type="taxonomic scope" value="Bacteria"/>
</dbReference>
<dbReference type="CDD" id="cd05013">
    <property type="entry name" value="SIS_RpiR"/>
    <property type="match status" value="1"/>
</dbReference>
<proteinExistence type="predicted"/>
<dbReference type="GO" id="GO:0003700">
    <property type="term" value="F:DNA-binding transcription factor activity"/>
    <property type="evidence" value="ECO:0007669"/>
    <property type="project" value="InterPro"/>
</dbReference>
<feature type="domain" description="HTH rpiR-type" evidence="4">
    <location>
        <begin position="16"/>
        <end position="92"/>
    </location>
</feature>
<dbReference type="SUPFAM" id="SSF46689">
    <property type="entry name" value="Homeodomain-like"/>
    <property type="match status" value="1"/>
</dbReference>
<protein>
    <submittedName>
        <fullName evidence="6">Transcriptional regulator, RpiR family</fullName>
    </submittedName>
</protein>
<dbReference type="OrthoDB" id="3684496at2"/>
<dbReference type="PROSITE" id="PS51071">
    <property type="entry name" value="HTH_RPIR"/>
    <property type="match status" value="1"/>
</dbReference>
<dbReference type="PATRIC" id="fig|1125725.3.peg.2247"/>
<reference evidence="6 7" key="1">
    <citation type="submission" date="2013-08" db="EMBL/GenBank/DDBJ databases">
        <authorList>
            <person name="Durkin A.S."/>
            <person name="Haft D.R."/>
            <person name="McCorrison J."/>
            <person name="Torralba M."/>
            <person name="Gillis M."/>
            <person name="Haft D.H."/>
            <person name="Methe B."/>
            <person name="Sutton G."/>
            <person name="Nelson K.E."/>
        </authorList>
    </citation>
    <scope>NUCLEOTIDE SEQUENCE [LARGE SCALE GENOMIC DNA]</scope>
    <source>
        <strain evidence="6 7">VPI DR56BR1116</strain>
    </source>
</reference>
<dbReference type="Pfam" id="PF01418">
    <property type="entry name" value="HTH_6"/>
    <property type="match status" value="1"/>
</dbReference>
<dbReference type="GO" id="GO:0003677">
    <property type="term" value="F:DNA binding"/>
    <property type="evidence" value="ECO:0007669"/>
    <property type="project" value="UniProtKB-KW"/>
</dbReference>
<keyword evidence="1" id="KW-0805">Transcription regulation</keyword>
<dbReference type="GO" id="GO:0097367">
    <property type="term" value="F:carbohydrate derivative binding"/>
    <property type="evidence" value="ECO:0007669"/>
    <property type="project" value="InterPro"/>
</dbReference>
<organism evidence="6 7">
    <name type="scientific">Treponema socranskii subsp. socranskii VPI DR56BR1116 = ATCC 35536</name>
    <dbReference type="NCBI Taxonomy" id="1125725"/>
    <lineage>
        <taxon>Bacteria</taxon>
        <taxon>Pseudomonadati</taxon>
        <taxon>Spirochaetota</taxon>
        <taxon>Spirochaetia</taxon>
        <taxon>Spirochaetales</taxon>
        <taxon>Treponemataceae</taxon>
        <taxon>Treponema</taxon>
    </lineage>
</organism>
<keyword evidence="3" id="KW-0804">Transcription</keyword>
<evidence type="ECO:0000313" key="6">
    <source>
        <dbReference type="EMBL" id="ERF59802.1"/>
    </source>
</evidence>
<evidence type="ECO:0000256" key="2">
    <source>
        <dbReference type="ARBA" id="ARBA00023125"/>
    </source>
</evidence>
<dbReference type="InterPro" id="IPR035472">
    <property type="entry name" value="RpiR-like_SIS"/>
</dbReference>